<protein>
    <recommendedName>
        <fullName evidence="2">TniQ domain-containing protein</fullName>
    </recommendedName>
</protein>
<evidence type="ECO:0000256" key="1">
    <source>
        <dbReference type="SAM" id="MobiDB-lite"/>
    </source>
</evidence>
<proteinExistence type="predicted"/>
<feature type="region of interest" description="Disordered" evidence="1">
    <location>
        <begin position="1"/>
        <end position="27"/>
    </location>
</feature>
<dbReference type="SUPFAM" id="SSF46689">
    <property type="entry name" value="Homeodomain-like"/>
    <property type="match status" value="1"/>
</dbReference>
<dbReference type="InterPro" id="IPR009492">
    <property type="entry name" value="TniQ"/>
</dbReference>
<dbReference type="RefSeq" id="WP_139400762.1">
    <property type="nucleotide sequence ID" value="NZ_JACHEW010000004.1"/>
</dbReference>
<evidence type="ECO:0000259" key="2">
    <source>
        <dbReference type="Pfam" id="PF06527"/>
    </source>
</evidence>
<accession>A0A5C4YB27</accession>
<gene>
    <name evidence="3" type="ORF">FHR04_03205</name>
</gene>
<dbReference type="AlphaFoldDB" id="A0A5C4YB27"/>
<comment type="caution">
    <text evidence="3">The sequence shown here is derived from an EMBL/GenBank/DDBJ whole genome shotgun (WGS) entry which is preliminary data.</text>
</comment>
<feature type="region of interest" description="Disordered" evidence="1">
    <location>
        <begin position="489"/>
        <end position="513"/>
    </location>
</feature>
<organism evidence="3 4">
    <name type="scientific">Deinococcus radiopugnans ATCC 19172</name>
    <dbReference type="NCBI Taxonomy" id="585398"/>
    <lineage>
        <taxon>Bacteria</taxon>
        <taxon>Thermotogati</taxon>
        <taxon>Deinococcota</taxon>
        <taxon>Deinococci</taxon>
        <taxon>Deinococcales</taxon>
        <taxon>Deinococcaceae</taxon>
        <taxon>Deinococcus</taxon>
    </lineage>
</organism>
<dbReference type="EMBL" id="VDMO01000003">
    <property type="protein sequence ID" value="TNM72321.1"/>
    <property type="molecule type" value="Genomic_DNA"/>
</dbReference>
<dbReference type="OrthoDB" id="53779at2"/>
<dbReference type="InterPro" id="IPR009057">
    <property type="entry name" value="Homeodomain-like_sf"/>
</dbReference>
<dbReference type="Pfam" id="PF06527">
    <property type="entry name" value="TniQ"/>
    <property type="match status" value="1"/>
</dbReference>
<name>A0A5C4YB27_9DEIO</name>
<evidence type="ECO:0000313" key="4">
    <source>
        <dbReference type="Proteomes" id="UP000313988"/>
    </source>
</evidence>
<feature type="compositionally biased region" description="Basic and acidic residues" evidence="1">
    <location>
        <begin position="504"/>
        <end position="513"/>
    </location>
</feature>
<evidence type="ECO:0000313" key="3">
    <source>
        <dbReference type="EMBL" id="TNM72321.1"/>
    </source>
</evidence>
<feature type="domain" description="TniQ" evidence="2">
    <location>
        <begin position="19"/>
        <end position="160"/>
    </location>
</feature>
<reference evidence="3 4" key="1">
    <citation type="submission" date="2019-06" db="EMBL/GenBank/DDBJ databases">
        <title>Genome sequence of Deinococcus radiopugnans ATCC 19172.</title>
        <authorList>
            <person name="Maclea K.S."/>
            <person name="Maynard C.R."/>
        </authorList>
    </citation>
    <scope>NUCLEOTIDE SEQUENCE [LARGE SCALE GENOMIC DNA]</scope>
    <source>
        <strain evidence="3 4">ATCC 19172</strain>
    </source>
</reference>
<dbReference type="Proteomes" id="UP000313988">
    <property type="component" value="Unassembled WGS sequence"/>
</dbReference>
<sequence>MRLRHRMSGTTMTPIRRLPRHPHPHPGESLSSWLMRLSHANAQRLSYLTTHLTDNPNFWHSDPDRHLRAEIFPALTTATGLSEARLRELMLPQFVGTLFDRLHPQAATRWALPYAKRLYAGQRGGAVYCPRCLEEKSGPFLRLSWRLSFATVCPEHQLVLRESCPHCGAFFAPHLNDLGKGKDWSLEKRLPFGWCPQCECDLRGTGEPAGPEELAFQQRLTEALSTGRMAWDHLDHVPALEGFDVMHQVLSLLFLAGPWKAVQDVTGLPVPASPPARPNRTFEDFTFEDRRLLLAGLRFLVSDWPARFVAVCTTARLTRKPLVVNMPVIPAWYDEVADRFSRANGRRPYKRIPLAEHLDLDGIAARRAQATKPRERRRWEVLWHYHQQPEALPVARRLGMSWDFVARTVNRYNLYGPDWMNDANRARSFGRRRLLDEAQELELQTYIAASPGKPSNAELQDWCEARIGHRPDSSTLWMYRRGVAHTRLGRRARPSASEATDLFSPRDREDEET</sequence>